<dbReference type="CDD" id="cd06782">
    <property type="entry name" value="cpPDZ_CPP-like"/>
    <property type="match status" value="1"/>
</dbReference>
<dbReference type="Pfam" id="PF22694">
    <property type="entry name" value="CtpB_N-like"/>
    <property type="match status" value="1"/>
</dbReference>
<dbReference type="GO" id="GO:0007165">
    <property type="term" value="P:signal transduction"/>
    <property type="evidence" value="ECO:0007669"/>
    <property type="project" value="TreeGrafter"/>
</dbReference>
<dbReference type="Pfam" id="PF03572">
    <property type="entry name" value="Peptidase_S41"/>
    <property type="match status" value="1"/>
</dbReference>
<dbReference type="InterPro" id="IPR055210">
    <property type="entry name" value="CtpA/B_N"/>
</dbReference>
<dbReference type="InterPro" id="IPR001478">
    <property type="entry name" value="PDZ"/>
</dbReference>
<evidence type="ECO:0000256" key="2">
    <source>
        <dbReference type="ARBA" id="ARBA00022670"/>
    </source>
</evidence>
<dbReference type="SMART" id="SM00228">
    <property type="entry name" value="PDZ"/>
    <property type="match status" value="1"/>
</dbReference>
<sequence>MKKIKSKRLLSLLGAAIVIIILVAPFSRNLYSQGKDSYKIIRSKMQVLNQILQFINQYYFDTIELDKLMEGAFKGMMKELDPHSIYIPGKKLEDIDEKFKGTFQGIGIEFDILGGYITVISPVADSPSERAGLLPGDQIIAINGKDAYNITKDQVFKDLRGKKGTSVNITVRRIGLDDPFEVTIIRDNIPIYSVRASIMYDDSTGYIWLTRFSATTATEVKKSIENLKKQGMTRLLFDLRNNSGGYLEQAAGIADLFITQKDTLVFTKGKRKDTEQVFIAHPHIGDGNIPLVVLVNRGSASASEIVSGAIQDIDRGLIAGETTFGKGLVQKQLPLKDGSAIRITIARYFTPSGRLIQRPYEKGGDDQYYLKLYEKDREKKIDSLKALRPKYLTRSGRVVYGGGGITPDIYIPRDTLIENETYKLLSNSKRPLFNWASIYLSNNEMKNKTSENINNFTKFRDHWSLSEYEFQDFLFYLKQEDIQYDSTAIYNNKNYIMNHLKAECAGILWGNNETWGIRRRTDNQIIEALKYFEEASSFLDDNP</sequence>
<dbReference type="SMART" id="SM00245">
    <property type="entry name" value="TSPc"/>
    <property type="match status" value="1"/>
</dbReference>
<dbReference type="PANTHER" id="PTHR32060">
    <property type="entry name" value="TAIL-SPECIFIC PROTEASE"/>
    <property type="match status" value="1"/>
</dbReference>
<evidence type="ECO:0000256" key="3">
    <source>
        <dbReference type="ARBA" id="ARBA00022801"/>
    </source>
</evidence>
<evidence type="ECO:0000313" key="6">
    <source>
        <dbReference type="EMBL" id="SVA47034.1"/>
    </source>
</evidence>
<evidence type="ECO:0000256" key="4">
    <source>
        <dbReference type="ARBA" id="ARBA00022825"/>
    </source>
</evidence>
<dbReference type="GO" id="GO:0008236">
    <property type="term" value="F:serine-type peptidase activity"/>
    <property type="evidence" value="ECO:0007669"/>
    <property type="project" value="UniProtKB-KW"/>
</dbReference>
<organism evidence="6">
    <name type="scientific">marine metagenome</name>
    <dbReference type="NCBI Taxonomy" id="408172"/>
    <lineage>
        <taxon>unclassified sequences</taxon>
        <taxon>metagenomes</taxon>
        <taxon>ecological metagenomes</taxon>
    </lineage>
</organism>
<dbReference type="InterPro" id="IPR041489">
    <property type="entry name" value="PDZ_6"/>
</dbReference>
<dbReference type="EMBL" id="UINC01010584">
    <property type="protein sequence ID" value="SVA47034.1"/>
    <property type="molecule type" value="Genomic_DNA"/>
</dbReference>
<dbReference type="Gene3D" id="2.30.42.10">
    <property type="match status" value="1"/>
</dbReference>
<dbReference type="GO" id="GO:0004175">
    <property type="term" value="F:endopeptidase activity"/>
    <property type="evidence" value="ECO:0007669"/>
    <property type="project" value="TreeGrafter"/>
</dbReference>
<dbReference type="GO" id="GO:0006508">
    <property type="term" value="P:proteolysis"/>
    <property type="evidence" value="ECO:0007669"/>
    <property type="project" value="UniProtKB-KW"/>
</dbReference>
<dbReference type="PANTHER" id="PTHR32060:SF30">
    <property type="entry name" value="CARBOXY-TERMINAL PROCESSING PROTEASE CTPA"/>
    <property type="match status" value="1"/>
</dbReference>
<dbReference type="InterPro" id="IPR004447">
    <property type="entry name" value="Peptidase_S41A"/>
</dbReference>
<dbReference type="SUPFAM" id="SSF52096">
    <property type="entry name" value="ClpP/crotonase"/>
    <property type="match status" value="1"/>
</dbReference>
<dbReference type="NCBIfam" id="TIGR00225">
    <property type="entry name" value="prc"/>
    <property type="match status" value="1"/>
</dbReference>
<dbReference type="SUPFAM" id="SSF50156">
    <property type="entry name" value="PDZ domain-like"/>
    <property type="match status" value="1"/>
</dbReference>
<dbReference type="CDD" id="cd07560">
    <property type="entry name" value="Peptidase_S41_CPP"/>
    <property type="match status" value="1"/>
</dbReference>
<keyword evidence="2" id="KW-0645">Protease</keyword>
<protein>
    <recommendedName>
        <fullName evidence="5">PDZ domain-containing protein</fullName>
    </recommendedName>
</protein>
<dbReference type="Pfam" id="PF17820">
    <property type="entry name" value="PDZ_6"/>
    <property type="match status" value="1"/>
</dbReference>
<proteinExistence type="inferred from homology"/>
<accession>A0A381W3H5</accession>
<gene>
    <name evidence="6" type="ORF">METZ01_LOCUS99888</name>
</gene>
<comment type="similarity">
    <text evidence="1">Belongs to the peptidase S41A family.</text>
</comment>
<dbReference type="FunFam" id="2.30.42.10:FF:000063">
    <property type="entry name" value="Peptidase, S41 family"/>
    <property type="match status" value="1"/>
</dbReference>
<dbReference type="InterPro" id="IPR029045">
    <property type="entry name" value="ClpP/crotonase-like_dom_sf"/>
</dbReference>
<dbReference type="AlphaFoldDB" id="A0A381W3H5"/>
<dbReference type="PROSITE" id="PS50106">
    <property type="entry name" value="PDZ"/>
    <property type="match status" value="1"/>
</dbReference>
<dbReference type="InterPro" id="IPR036034">
    <property type="entry name" value="PDZ_sf"/>
</dbReference>
<keyword evidence="3" id="KW-0378">Hydrolase</keyword>
<keyword evidence="4" id="KW-0720">Serine protease</keyword>
<name>A0A381W3H5_9ZZZZ</name>
<dbReference type="Gene3D" id="3.30.750.44">
    <property type="match status" value="1"/>
</dbReference>
<evidence type="ECO:0000259" key="5">
    <source>
        <dbReference type="PROSITE" id="PS50106"/>
    </source>
</evidence>
<feature type="domain" description="PDZ" evidence="5">
    <location>
        <begin position="92"/>
        <end position="160"/>
    </location>
</feature>
<evidence type="ECO:0000256" key="1">
    <source>
        <dbReference type="ARBA" id="ARBA00009179"/>
    </source>
</evidence>
<dbReference type="InterPro" id="IPR005151">
    <property type="entry name" value="Tail-specific_protease"/>
</dbReference>
<dbReference type="GO" id="GO:0030288">
    <property type="term" value="C:outer membrane-bounded periplasmic space"/>
    <property type="evidence" value="ECO:0007669"/>
    <property type="project" value="TreeGrafter"/>
</dbReference>
<reference evidence="6" key="1">
    <citation type="submission" date="2018-05" db="EMBL/GenBank/DDBJ databases">
        <authorList>
            <person name="Lanie J.A."/>
            <person name="Ng W.-L."/>
            <person name="Kazmierczak K.M."/>
            <person name="Andrzejewski T.M."/>
            <person name="Davidsen T.M."/>
            <person name="Wayne K.J."/>
            <person name="Tettelin H."/>
            <person name="Glass J.I."/>
            <person name="Rusch D."/>
            <person name="Podicherti R."/>
            <person name="Tsui H.-C.T."/>
            <person name="Winkler M.E."/>
        </authorList>
    </citation>
    <scope>NUCLEOTIDE SEQUENCE</scope>
</reference>
<dbReference type="Gene3D" id="3.90.226.10">
    <property type="entry name" value="2-enoyl-CoA Hydratase, Chain A, domain 1"/>
    <property type="match status" value="1"/>
</dbReference>